<protein>
    <recommendedName>
        <fullName evidence="3">Phage transcriptional activator, RinA family</fullName>
    </recommendedName>
</protein>
<dbReference type="STRING" id="118967.SAMN02745191_1003"/>
<dbReference type="AlphaFoldDB" id="A0A1T4LQJ2"/>
<accession>A0A1T4LQJ2</accession>
<sequence length="150" mass="18174">MKVAHMRKIELDLKLKLFKYQVLSLIEFEEKLVLINEELSGNIHAPKILGYEEAKVQRGTRIFKNNILECLEDEKYYIEKRNASLFAVREIMFYLQELDDVEIDLLERVYWFEQNYDRIAEVYSYDKSTICRKKEAILQKLQRVSHRRHI</sequence>
<dbReference type="InterPro" id="IPR013324">
    <property type="entry name" value="RNA_pol_sigma_r3/r4-like"/>
</dbReference>
<proteinExistence type="predicted"/>
<evidence type="ECO:0000313" key="2">
    <source>
        <dbReference type="Proteomes" id="UP000243297"/>
    </source>
</evidence>
<gene>
    <name evidence="1" type="ORF">SAMN02745191_1003</name>
</gene>
<dbReference type="Proteomes" id="UP000243297">
    <property type="component" value="Unassembled WGS sequence"/>
</dbReference>
<organism evidence="1 2">
    <name type="scientific">Anaerorhabdus furcosa</name>
    <dbReference type="NCBI Taxonomy" id="118967"/>
    <lineage>
        <taxon>Bacteria</taxon>
        <taxon>Bacillati</taxon>
        <taxon>Bacillota</taxon>
        <taxon>Erysipelotrichia</taxon>
        <taxon>Erysipelotrichales</taxon>
        <taxon>Erysipelotrichaceae</taxon>
        <taxon>Anaerorhabdus</taxon>
    </lineage>
</organism>
<reference evidence="2" key="1">
    <citation type="submission" date="2017-02" db="EMBL/GenBank/DDBJ databases">
        <authorList>
            <person name="Varghese N."/>
            <person name="Submissions S."/>
        </authorList>
    </citation>
    <scope>NUCLEOTIDE SEQUENCE [LARGE SCALE GENOMIC DNA]</scope>
    <source>
        <strain evidence="2">ATCC 25662</strain>
    </source>
</reference>
<dbReference type="EMBL" id="FUWY01000002">
    <property type="protein sequence ID" value="SJZ56896.1"/>
    <property type="molecule type" value="Genomic_DNA"/>
</dbReference>
<name>A0A1T4LQJ2_9FIRM</name>
<keyword evidence="2" id="KW-1185">Reference proteome</keyword>
<dbReference type="SUPFAM" id="SSF88659">
    <property type="entry name" value="Sigma3 and sigma4 domains of RNA polymerase sigma factors"/>
    <property type="match status" value="1"/>
</dbReference>
<evidence type="ECO:0000313" key="1">
    <source>
        <dbReference type="EMBL" id="SJZ56896.1"/>
    </source>
</evidence>
<evidence type="ECO:0008006" key="3">
    <source>
        <dbReference type="Google" id="ProtNLM"/>
    </source>
</evidence>